<protein>
    <submittedName>
        <fullName evidence="1">Uncharacterized protein</fullName>
    </submittedName>
</protein>
<proteinExistence type="predicted"/>
<dbReference type="RefSeq" id="YP_010761498.1">
    <property type="nucleotide sequence ID" value="NC_073597.1"/>
</dbReference>
<keyword evidence="2" id="KW-1185">Reference proteome</keyword>
<dbReference type="EMBL" id="MK757448">
    <property type="protein sequence ID" value="QCG78266.1"/>
    <property type="molecule type" value="Genomic_DNA"/>
</dbReference>
<dbReference type="Proteomes" id="UP000298729">
    <property type="component" value="Segment"/>
</dbReference>
<name>A0A4D6T834_9CAUD</name>
<reference evidence="1 2" key="1">
    <citation type="submission" date="2019-04" db="EMBL/GenBank/DDBJ databases">
        <authorList>
            <person name="Oduselu T.J."/>
            <person name="Taiwo A.E."/>
            <person name="Ayodele I.E."/>
            <person name="Oyebamiji T.O."/>
            <person name="Atoyebi A.N."/>
            <person name="Omolola C.M."/>
            <person name="Lazarus F.U."/>
            <person name="Jose L.A."/>
            <person name="Akinlolu E.A."/>
            <person name="Ojebola B.M."/>
            <person name="Olatinwo S.O."/>
            <person name="Raifu M.K."/>
            <person name="Adebiyi I."/>
            <person name="Ogunleye V.O."/>
            <person name="Faleye T.O.C."/>
            <person name="Bakarey A.S."/>
            <person name="Adewumi O.M."/>
            <person name="Anetor J.I."/>
            <person name="Ademowo O.G."/>
            <person name="Garlena R.A."/>
            <person name="Russell D.A."/>
            <person name="Pope W.H."/>
            <person name="Jacobs-Sera D."/>
            <person name="Hatfull G.F."/>
        </authorList>
    </citation>
    <scope>NUCLEOTIDE SEQUENCE [LARGE SCALE GENOMIC DNA]</scope>
</reference>
<dbReference type="KEGG" id="vg:80090766"/>
<organism evidence="1 2">
    <name type="scientific">Arthrobacter phage Idaho</name>
    <dbReference type="NCBI Taxonomy" id="2565509"/>
    <lineage>
        <taxon>Viruses</taxon>
        <taxon>Duplodnaviria</taxon>
        <taxon>Heunggongvirae</taxon>
        <taxon>Uroviricota</taxon>
        <taxon>Caudoviricetes</taxon>
        <taxon>Feeclasvirinae</taxon>
        <taxon>Idahovirus</taxon>
        <taxon>Idahovirus idaho</taxon>
    </lineage>
</organism>
<evidence type="ECO:0000313" key="2">
    <source>
        <dbReference type="Proteomes" id="UP000298729"/>
    </source>
</evidence>
<sequence>MLLGEIARDLPPLHRLDLLEVCQLLGLDPDDTDLIRIQPDGVEWRNRRGDLSHRRVVD</sequence>
<accession>A0A4D6T834</accession>
<dbReference type="GeneID" id="80090766"/>
<evidence type="ECO:0000313" key="1">
    <source>
        <dbReference type="EMBL" id="QCG78266.1"/>
    </source>
</evidence>
<gene>
    <name evidence="1" type="primary">1</name>
    <name evidence="1" type="ORF">SEA_IDAHO_1</name>
</gene>